<keyword evidence="2 5" id="KW-0238">DNA-binding</keyword>
<dbReference type="SUPFAM" id="SSF46785">
    <property type="entry name" value="Winged helix' DNA-binding domain"/>
    <property type="match status" value="1"/>
</dbReference>
<dbReference type="InterPro" id="IPR028082">
    <property type="entry name" value="Peripla_BP_I"/>
</dbReference>
<dbReference type="PROSITE" id="PS50949">
    <property type="entry name" value="HTH_GNTR"/>
    <property type="match status" value="1"/>
</dbReference>
<dbReference type="InParanoid" id="A0A146GCY0"/>
<dbReference type="Gene3D" id="3.40.50.2300">
    <property type="match status" value="2"/>
</dbReference>
<dbReference type="Proteomes" id="UP000076023">
    <property type="component" value="Unassembled WGS sequence"/>
</dbReference>
<dbReference type="InterPro" id="IPR036388">
    <property type="entry name" value="WH-like_DNA-bd_sf"/>
</dbReference>
<accession>A0A146GCY0</accession>
<evidence type="ECO:0000256" key="2">
    <source>
        <dbReference type="ARBA" id="ARBA00023125"/>
    </source>
</evidence>
<protein>
    <submittedName>
        <fullName evidence="5">DNA-binding transcriptional regulator, LacI/PurR family</fullName>
    </submittedName>
</protein>
<dbReference type="SMART" id="SM00345">
    <property type="entry name" value="HTH_GNTR"/>
    <property type="match status" value="1"/>
</dbReference>
<dbReference type="CDD" id="cd07377">
    <property type="entry name" value="WHTH_GntR"/>
    <property type="match status" value="1"/>
</dbReference>
<dbReference type="EMBL" id="BDCO01000003">
    <property type="protein sequence ID" value="GAT35415.1"/>
    <property type="molecule type" value="Genomic_DNA"/>
</dbReference>
<evidence type="ECO:0000313" key="6">
    <source>
        <dbReference type="Proteomes" id="UP000076023"/>
    </source>
</evidence>
<dbReference type="GO" id="GO:0003700">
    <property type="term" value="F:DNA-binding transcription factor activity"/>
    <property type="evidence" value="ECO:0007669"/>
    <property type="project" value="InterPro"/>
</dbReference>
<dbReference type="InterPro" id="IPR036390">
    <property type="entry name" value="WH_DNA-bd_sf"/>
</dbReference>
<dbReference type="Pfam" id="PF13377">
    <property type="entry name" value="Peripla_BP_3"/>
    <property type="match status" value="1"/>
</dbReference>
<evidence type="ECO:0000313" key="5">
    <source>
        <dbReference type="EMBL" id="GAT35415.1"/>
    </source>
</evidence>
<dbReference type="STRING" id="690879.TSACC_3480"/>
<evidence type="ECO:0000259" key="4">
    <source>
        <dbReference type="PROSITE" id="PS50949"/>
    </source>
</evidence>
<dbReference type="InterPro" id="IPR000524">
    <property type="entry name" value="Tscrpt_reg_HTH_GntR"/>
</dbReference>
<dbReference type="Pfam" id="PF00392">
    <property type="entry name" value="GntR"/>
    <property type="match status" value="1"/>
</dbReference>
<keyword evidence="6" id="KW-1185">Reference proteome</keyword>
<sequence>MKTPIPNQLKYKRVEAELRQLVMTLPVGSKLPAERDLAISYDCNFLTVRKSLKQLVDDGTIVRRIGSGTFVARKSNEPNSPSGTDKHIGVLVVQESNAYANRLIQAIAHAGLEQHVHLRSSWIRDFSDQSLRVVEQLKSDGCVAVTLPWFPHQKIDEVRKFVLRSPLPISLPMPIPGLEKNSFVESGAFGGNSPIEDLCQYYLGLGHKRLAFIGPDTTNDVFLQKVLTSFVCFTSRENLPSPSGLVSPGAPAMDKLAERWKSFRGDLAILSYDDEHAIRFMTAMHKIGLNAPDDYAIIGYNDTEASRYSDPPLSSVRQNFDYIGEWLLKSALGLSKNRICQSSKDPKLQLLVRNTCGGMDHLDTLKTFQLPTIDLILDSKGLPEPVISEEDEEEPALSSTP</sequence>
<dbReference type="PANTHER" id="PTHR30146:SF109">
    <property type="entry name" value="HTH-TYPE TRANSCRIPTIONAL REGULATOR GALS"/>
    <property type="match status" value="1"/>
</dbReference>
<dbReference type="RefSeq" id="WP_153811550.1">
    <property type="nucleotide sequence ID" value="NZ_BDCO01000003.1"/>
</dbReference>
<organism evidence="5 6">
    <name type="scientific">Terrimicrobium sacchariphilum</name>
    <dbReference type="NCBI Taxonomy" id="690879"/>
    <lineage>
        <taxon>Bacteria</taxon>
        <taxon>Pseudomonadati</taxon>
        <taxon>Verrucomicrobiota</taxon>
        <taxon>Terrimicrobiia</taxon>
        <taxon>Terrimicrobiales</taxon>
        <taxon>Terrimicrobiaceae</taxon>
        <taxon>Terrimicrobium</taxon>
    </lineage>
</organism>
<dbReference type="OrthoDB" id="9028214at2"/>
<dbReference type="InterPro" id="IPR046335">
    <property type="entry name" value="LacI/GalR-like_sensor"/>
</dbReference>
<dbReference type="CDD" id="cd06267">
    <property type="entry name" value="PBP1_LacI_sugar_binding-like"/>
    <property type="match status" value="1"/>
</dbReference>
<comment type="caution">
    <text evidence="5">The sequence shown here is derived from an EMBL/GenBank/DDBJ whole genome shotgun (WGS) entry which is preliminary data.</text>
</comment>
<dbReference type="GO" id="GO:0000976">
    <property type="term" value="F:transcription cis-regulatory region binding"/>
    <property type="evidence" value="ECO:0007669"/>
    <property type="project" value="TreeGrafter"/>
</dbReference>
<dbReference type="SUPFAM" id="SSF53822">
    <property type="entry name" value="Periplasmic binding protein-like I"/>
    <property type="match status" value="1"/>
</dbReference>
<dbReference type="Gene3D" id="1.10.10.10">
    <property type="entry name" value="Winged helix-like DNA-binding domain superfamily/Winged helix DNA-binding domain"/>
    <property type="match status" value="1"/>
</dbReference>
<dbReference type="AlphaFoldDB" id="A0A146GCY0"/>
<name>A0A146GCY0_TERSA</name>
<gene>
    <name evidence="5" type="ORF">TSACC_3480</name>
</gene>
<keyword evidence="3" id="KW-0804">Transcription</keyword>
<dbReference type="PANTHER" id="PTHR30146">
    <property type="entry name" value="LACI-RELATED TRANSCRIPTIONAL REPRESSOR"/>
    <property type="match status" value="1"/>
</dbReference>
<evidence type="ECO:0000256" key="3">
    <source>
        <dbReference type="ARBA" id="ARBA00023163"/>
    </source>
</evidence>
<feature type="domain" description="HTH gntR-type" evidence="4">
    <location>
        <begin position="8"/>
        <end position="74"/>
    </location>
</feature>
<evidence type="ECO:0000256" key="1">
    <source>
        <dbReference type="ARBA" id="ARBA00023015"/>
    </source>
</evidence>
<proteinExistence type="predicted"/>
<keyword evidence="1" id="KW-0805">Transcription regulation</keyword>
<reference evidence="6" key="1">
    <citation type="journal article" date="2017" name="Genome Announc.">
        <title>Draft Genome Sequence of Terrimicrobium sacchariphilum NM-5T, a Facultative Anaerobic Soil Bacterium of the Class Spartobacteria.</title>
        <authorList>
            <person name="Qiu Y.L."/>
            <person name="Tourlousse D.M."/>
            <person name="Matsuura N."/>
            <person name="Ohashi A."/>
            <person name="Sekiguchi Y."/>
        </authorList>
    </citation>
    <scope>NUCLEOTIDE SEQUENCE [LARGE SCALE GENOMIC DNA]</scope>
    <source>
        <strain evidence="6">NM-5</strain>
    </source>
</reference>